<dbReference type="Proteomes" id="UP000324222">
    <property type="component" value="Unassembled WGS sequence"/>
</dbReference>
<gene>
    <name evidence="1" type="ORF">E2C01_011908</name>
</gene>
<keyword evidence="2" id="KW-1185">Reference proteome</keyword>
<evidence type="ECO:0000313" key="1">
    <source>
        <dbReference type="EMBL" id="MPC19005.1"/>
    </source>
</evidence>
<dbReference type="AlphaFoldDB" id="A0A5B7DD76"/>
<name>A0A5B7DD76_PORTR</name>
<proteinExistence type="predicted"/>
<sequence length="62" mass="7076">MVSQGSPPSRVDFTDSYFLLQGNSLRNHDSYNNGSTPEVHRSASYTSIYFETNAQKLYINIR</sequence>
<accession>A0A5B7DD76</accession>
<protein>
    <submittedName>
        <fullName evidence="1">Uncharacterized protein</fullName>
    </submittedName>
</protein>
<comment type="caution">
    <text evidence="1">The sequence shown here is derived from an EMBL/GenBank/DDBJ whole genome shotgun (WGS) entry which is preliminary data.</text>
</comment>
<organism evidence="1 2">
    <name type="scientific">Portunus trituberculatus</name>
    <name type="common">Swimming crab</name>
    <name type="synonym">Neptunus trituberculatus</name>
    <dbReference type="NCBI Taxonomy" id="210409"/>
    <lineage>
        <taxon>Eukaryota</taxon>
        <taxon>Metazoa</taxon>
        <taxon>Ecdysozoa</taxon>
        <taxon>Arthropoda</taxon>
        <taxon>Crustacea</taxon>
        <taxon>Multicrustacea</taxon>
        <taxon>Malacostraca</taxon>
        <taxon>Eumalacostraca</taxon>
        <taxon>Eucarida</taxon>
        <taxon>Decapoda</taxon>
        <taxon>Pleocyemata</taxon>
        <taxon>Brachyura</taxon>
        <taxon>Eubrachyura</taxon>
        <taxon>Portunoidea</taxon>
        <taxon>Portunidae</taxon>
        <taxon>Portuninae</taxon>
        <taxon>Portunus</taxon>
    </lineage>
</organism>
<evidence type="ECO:0000313" key="2">
    <source>
        <dbReference type="Proteomes" id="UP000324222"/>
    </source>
</evidence>
<reference evidence="1 2" key="1">
    <citation type="submission" date="2019-05" db="EMBL/GenBank/DDBJ databases">
        <title>Another draft genome of Portunus trituberculatus and its Hox gene families provides insights of decapod evolution.</title>
        <authorList>
            <person name="Jeong J.-H."/>
            <person name="Song I."/>
            <person name="Kim S."/>
            <person name="Choi T."/>
            <person name="Kim D."/>
            <person name="Ryu S."/>
            <person name="Kim W."/>
        </authorList>
    </citation>
    <scope>NUCLEOTIDE SEQUENCE [LARGE SCALE GENOMIC DNA]</scope>
    <source>
        <tissue evidence="1">Muscle</tissue>
    </source>
</reference>
<dbReference type="EMBL" id="VSRR010000729">
    <property type="protein sequence ID" value="MPC19005.1"/>
    <property type="molecule type" value="Genomic_DNA"/>
</dbReference>